<evidence type="ECO:0000313" key="2">
    <source>
        <dbReference type="EMBL" id="KAA8910285.1"/>
    </source>
</evidence>
<dbReference type="Proteomes" id="UP000326924">
    <property type="component" value="Unassembled WGS sequence"/>
</dbReference>
<organism evidence="2 3">
    <name type="scientific">Sphaerosporella brunnea</name>
    <dbReference type="NCBI Taxonomy" id="1250544"/>
    <lineage>
        <taxon>Eukaryota</taxon>
        <taxon>Fungi</taxon>
        <taxon>Dikarya</taxon>
        <taxon>Ascomycota</taxon>
        <taxon>Pezizomycotina</taxon>
        <taxon>Pezizomycetes</taxon>
        <taxon>Pezizales</taxon>
        <taxon>Pyronemataceae</taxon>
        <taxon>Sphaerosporella</taxon>
    </lineage>
</organism>
<sequence>MSWMLALALSFPGTARCCLLHSEMLSPKASAIVFLWKLKEPRFYCARPLIWCLPAIGPAPLATASRDVVQTDAVDLQCSCNRV</sequence>
<name>A0A5J5F278_9PEZI</name>
<feature type="signal peptide" evidence="1">
    <location>
        <begin position="1"/>
        <end position="17"/>
    </location>
</feature>
<evidence type="ECO:0000256" key="1">
    <source>
        <dbReference type="SAM" id="SignalP"/>
    </source>
</evidence>
<comment type="caution">
    <text evidence="2">The sequence shown here is derived from an EMBL/GenBank/DDBJ whole genome shotgun (WGS) entry which is preliminary data.</text>
</comment>
<proteinExistence type="predicted"/>
<accession>A0A5J5F278</accession>
<dbReference type="AlphaFoldDB" id="A0A5J5F278"/>
<keyword evidence="3" id="KW-1185">Reference proteome</keyword>
<dbReference type="InParanoid" id="A0A5J5F278"/>
<keyword evidence="1" id="KW-0732">Signal</keyword>
<protein>
    <recommendedName>
        <fullName evidence="4">Secreted protein</fullName>
    </recommendedName>
</protein>
<evidence type="ECO:0008006" key="4">
    <source>
        <dbReference type="Google" id="ProtNLM"/>
    </source>
</evidence>
<reference evidence="2 3" key="1">
    <citation type="submission" date="2019-09" db="EMBL/GenBank/DDBJ databases">
        <title>Draft genome of the ectomycorrhizal ascomycete Sphaerosporella brunnea.</title>
        <authorList>
            <consortium name="DOE Joint Genome Institute"/>
            <person name="Benucci G.M."/>
            <person name="Marozzi G."/>
            <person name="Antonielli L."/>
            <person name="Sanchez S."/>
            <person name="Marco P."/>
            <person name="Wang X."/>
            <person name="Falini L.B."/>
            <person name="Barry K."/>
            <person name="Haridas S."/>
            <person name="Lipzen A."/>
            <person name="Labutti K."/>
            <person name="Grigoriev I.V."/>
            <person name="Murat C."/>
            <person name="Martin F."/>
            <person name="Albertini E."/>
            <person name="Donnini D."/>
            <person name="Bonito G."/>
        </authorList>
    </citation>
    <scope>NUCLEOTIDE SEQUENCE [LARGE SCALE GENOMIC DNA]</scope>
    <source>
        <strain evidence="2 3">Sb_GMNB300</strain>
    </source>
</reference>
<gene>
    <name evidence="2" type="ORF">FN846DRAFT_939743</name>
</gene>
<dbReference type="EMBL" id="VXIS01000048">
    <property type="protein sequence ID" value="KAA8910285.1"/>
    <property type="molecule type" value="Genomic_DNA"/>
</dbReference>
<feature type="chain" id="PRO_5023897305" description="Secreted protein" evidence="1">
    <location>
        <begin position="18"/>
        <end position="83"/>
    </location>
</feature>
<evidence type="ECO:0000313" key="3">
    <source>
        <dbReference type="Proteomes" id="UP000326924"/>
    </source>
</evidence>